<dbReference type="AlphaFoldDB" id="W6QFP4"/>
<gene>
    <name evidence="1" type="ORF">PROQFM164_S01g002283</name>
</gene>
<dbReference type="OrthoDB" id="5979581at2759"/>
<proteinExistence type="predicted"/>
<dbReference type="Proteomes" id="UP000030686">
    <property type="component" value="Unassembled WGS sequence"/>
</dbReference>
<evidence type="ECO:0000313" key="2">
    <source>
        <dbReference type="Proteomes" id="UP000030686"/>
    </source>
</evidence>
<sequence length="59" mass="6604">MSARWTSDLCDDDSENAKFKAILSKEGPLRLCGFGEARIGPGPYDYLAMPCLCHIARRR</sequence>
<organism evidence="1 2">
    <name type="scientific">Penicillium roqueforti (strain FM164)</name>
    <dbReference type="NCBI Taxonomy" id="1365484"/>
    <lineage>
        <taxon>Eukaryota</taxon>
        <taxon>Fungi</taxon>
        <taxon>Dikarya</taxon>
        <taxon>Ascomycota</taxon>
        <taxon>Pezizomycotina</taxon>
        <taxon>Eurotiomycetes</taxon>
        <taxon>Eurotiomycetidae</taxon>
        <taxon>Eurotiales</taxon>
        <taxon>Aspergillaceae</taxon>
        <taxon>Penicillium</taxon>
    </lineage>
</organism>
<keyword evidence="2" id="KW-1185">Reference proteome</keyword>
<dbReference type="EMBL" id="HG792015">
    <property type="protein sequence ID" value="CDM28472.1"/>
    <property type="molecule type" value="Genomic_DNA"/>
</dbReference>
<protein>
    <submittedName>
        <fullName evidence="1">Genomic scaffold, ProqFM164S01</fullName>
    </submittedName>
</protein>
<name>W6QFP4_PENRF</name>
<reference evidence="1" key="1">
    <citation type="journal article" date="2014" name="Nat. Commun.">
        <title>Multiple recent horizontal transfers of a large genomic region in cheese making fungi.</title>
        <authorList>
            <person name="Cheeseman K."/>
            <person name="Ropars J."/>
            <person name="Renault P."/>
            <person name="Dupont J."/>
            <person name="Gouzy J."/>
            <person name="Branca A."/>
            <person name="Abraham A.L."/>
            <person name="Ceppi M."/>
            <person name="Conseiller E."/>
            <person name="Debuchy R."/>
            <person name="Malagnac F."/>
            <person name="Goarin A."/>
            <person name="Silar P."/>
            <person name="Lacoste S."/>
            <person name="Sallet E."/>
            <person name="Bensimon A."/>
            <person name="Giraud T."/>
            <person name="Brygoo Y."/>
        </authorList>
    </citation>
    <scope>NUCLEOTIDE SEQUENCE [LARGE SCALE GENOMIC DNA]</scope>
    <source>
        <strain evidence="1">FM164</strain>
    </source>
</reference>
<accession>W6QFP4</accession>
<evidence type="ECO:0000313" key="1">
    <source>
        <dbReference type="EMBL" id="CDM28472.1"/>
    </source>
</evidence>